<dbReference type="PROSITE" id="PS00072">
    <property type="entry name" value="ACYL_COA_DH_1"/>
    <property type="match status" value="1"/>
</dbReference>
<dbReference type="SUPFAM" id="SSF56645">
    <property type="entry name" value="Acyl-CoA dehydrogenase NM domain-like"/>
    <property type="match status" value="1"/>
</dbReference>
<dbReference type="InterPro" id="IPR037069">
    <property type="entry name" value="AcylCoA_DH/ox_N_sf"/>
</dbReference>
<dbReference type="Proteomes" id="UP000463388">
    <property type="component" value="Unassembled WGS sequence"/>
</dbReference>
<feature type="domain" description="Acyl-CoA dehydrogenase/oxidase C-terminal" evidence="8">
    <location>
        <begin position="231"/>
        <end position="374"/>
    </location>
</feature>
<dbReference type="Gene3D" id="1.10.540.10">
    <property type="entry name" value="Acyl-CoA dehydrogenase/oxidase, N-terminal domain"/>
    <property type="match status" value="1"/>
</dbReference>
<evidence type="ECO:0000256" key="1">
    <source>
        <dbReference type="ARBA" id="ARBA00001974"/>
    </source>
</evidence>
<dbReference type="InterPro" id="IPR006089">
    <property type="entry name" value="Acyl-CoA_DH_CS"/>
</dbReference>
<keyword evidence="6 7" id="KW-0560">Oxidoreductase</keyword>
<dbReference type="Gene3D" id="2.40.110.10">
    <property type="entry name" value="Butyryl-CoA Dehydrogenase, subunit A, domain 2"/>
    <property type="match status" value="1"/>
</dbReference>
<evidence type="ECO:0000256" key="7">
    <source>
        <dbReference type="RuleBase" id="RU362125"/>
    </source>
</evidence>
<evidence type="ECO:0000256" key="2">
    <source>
        <dbReference type="ARBA" id="ARBA00009347"/>
    </source>
</evidence>
<gene>
    <name evidence="10" type="ORF">GKZ27_00860</name>
</gene>
<protein>
    <recommendedName>
        <fullName evidence="3">Medium-chain specific acyl-CoA dehydrogenase, mitochondrial</fullName>
    </recommendedName>
</protein>
<dbReference type="Gene3D" id="1.20.140.10">
    <property type="entry name" value="Butyryl-CoA Dehydrogenase, subunit A, domain 3"/>
    <property type="match status" value="1"/>
</dbReference>
<keyword evidence="11" id="KW-1185">Reference proteome</keyword>
<dbReference type="InterPro" id="IPR036250">
    <property type="entry name" value="AcylCo_DH-like_C"/>
</dbReference>
<evidence type="ECO:0000313" key="11">
    <source>
        <dbReference type="Proteomes" id="UP000463388"/>
    </source>
</evidence>
<dbReference type="InterPro" id="IPR009100">
    <property type="entry name" value="AcylCoA_DH/oxidase_NM_dom_sf"/>
</dbReference>
<keyword evidence="5 7" id="KW-0274">FAD</keyword>
<evidence type="ECO:0000256" key="5">
    <source>
        <dbReference type="ARBA" id="ARBA00022827"/>
    </source>
</evidence>
<dbReference type="InterPro" id="IPR046373">
    <property type="entry name" value="Acyl-CoA_Oxase/DH_mid-dom_sf"/>
</dbReference>
<dbReference type="CDD" id="cd00567">
    <property type="entry name" value="ACAD"/>
    <property type="match status" value="1"/>
</dbReference>
<organism evidence="10 11">
    <name type="scientific">Adlercreutzia mucosicola</name>
    <dbReference type="NCBI Taxonomy" id="580026"/>
    <lineage>
        <taxon>Bacteria</taxon>
        <taxon>Bacillati</taxon>
        <taxon>Actinomycetota</taxon>
        <taxon>Coriobacteriia</taxon>
        <taxon>Eggerthellales</taxon>
        <taxon>Eggerthellaceae</taxon>
        <taxon>Adlercreutzia</taxon>
    </lineage>
</organism>
<proteinExistence type="inferred from homology"/>
<dbReference type="InterPro" id="IPR050741">
    <property type="entry name" value="Acyl-CoA_dehydrogenase"/>
</dbReference>
<dbReference type="Pfam" id="PF02770">
    <property type="entry name" value="Acyl-CoA_dh_M"/>
    <property type="match status" value="1"/>
</dbReference>
<dbReference type="GO" id="GO:0050660">
    <property type="term" value="F:flavin adenine dinucleotide binding"/>
    <property type="evidence" value="ECO:0007669"/>
    <property type="project" value="InterPro"/>
</dbReference>
<dbReference type="OrthoDB" id="3176804at2"/>
<dbReference type="RefSeq" id="WP_160344319.1">
    <property type="nucleotide sequence ID" value="NZ_WSRR01000001.1"/>
</dbReference>
<dbReference type="GO" id="GO:0005737">
    <property type="term" value="C:cytoplasm"/>
    <property type="evidence" value="ECO:0007669"/>
    <property type="project" value="TreeGrafter"/>
</dbReference>
<dbReference type="PANTHER" id="PTHR48083">
    <property type="entry name" value="MEDIUM-CHAIN SPECIFIC ACYL-COA DEHYDROGENASE, MITOCHONDRIAL-RELATED"/>
    <property type="match status" value="1"/>
</dbReference>
<dbReference type="InterPro" id="IPR006091">
    <property type="entry name" value="Acyl-CoA_Oxase/DH_mid-dom"/>
</dbReference>
<feature type="domain" description="Acyl-CoA oxidase/dehydrogenase middle" evidence="9">
    <location>
        <begin position="122"/>
        <end position="218"/>
    </location>
</feature>
<comment type="similarity">
    <text evidence="2 7">Belongs to the acyl-CoA dehydrogenase family.</text>
</comment>
<evidence type="ECO:0000256" key="3">
    <source>
        <dbReference type="ARBA" id="ARBA00019125"/>
    </source>
</evidence>
<evidence type="ECO:0000256" key="6">
    <source>
        <dbReference type="ARBA" id="ARBA00023002"/>
    </source>
</evidence>
<evidence type="ECO:0000259" key="8">
    <source>
        <dbReference type="Pfam" id="PF00441"/>
    </source>
</evidence>
<evidence type="ECO:0000259" key="9">
    <source>
        <dbReference type="Pfam" id="PF02770"/>
    </source>
</evidence>
<sequence>MDFNLSDKQTMLVSIFRDFGEEHFTDEHVIQWCEDQGLPDEVVKDFVELYFNLDQLFDNDARDGFSLMSQALILEELSRCAGATLPFQNDLFNLRIIQEFAEPDKFAPVLEDYRATGRLVFALGISEPGAGSDSMSMQAYTETRDGKIILNGVKNYVNNGEYAPFLLVAAIDKDEKPGKYPPLSFWLIPRDLPGIRAYPLSKIGQSMLPFATIAFDEVELAPEYKLYGGPDGFKKLFRLLEIGRVFTCASCVGMTEAAISDAVRHATTHEAFGTKLHGFQQIETMLTDMEVDLANMKSMLYRAAWDVDTSAPQERLNVALMKRYVPRAATEVASKAMQIFGGSGYSQRSRTGRIWQDCRGNQIAEGTDEIMVYIAGPLIADKYTTEAPNRNLLV</sequence>
<dbReference type="EMBL" id="WSRR01000001">
    <property type="protein sequence ID" value="MVX60027.1"/>
    <property type="molecule type" value="Genomic_DNA"/>
</dbReference>
<evidence type="ECO:0000313" key="10">
    <source>
        <dbReference type="EMBL" id="MVX60027.1"/>
    </source>
</evidence>
<reference evidence="10 11" key="1">
    <citation type="submission" date="2019-12" db="EMBL/GenBank/DDBJ databases">
        <title>Microbes associate with the intestines of laboratory mice.</title>
        <authorList>
            <person name="Navarre W."/>
            <person name="Wong E."/>
        </authorList>
    </citation>
    <scope>NUCLEOTIDE SEQUENCE [LARGE SCALE GENOMIC DNA]</scope>
    <source>
        <strain evidence="10 11">NM66_B29</strain>
    </source>
</reference>
<comment type="cofactor">
    <cofactor evidence="1 7">
        <name>FAD</name>
        <dbReference type="ChEBI" id="CHEBI:57692"/>
    </cofactor>
</comment>
<dbReference type="InterPro" id="IPR009075">
    <property type="entry name" value="AcylCo_DH/oxidase_C"/>
</dbReference>
<dbReference type="PANTHER" id="PTHR48083:SF2">
    <property type="entry name" value="MEDIUM-CHAIN SPECIFIC ACYL-COA DEHYDROGENASE, MITOCHONDRIAL"/>
    <property type="match status" value="1"/>
</dbReference>
<evidence type="ECO:0000256" key="4">
    <source>
        <dbReference type="ARBA" id="ARBA00022630"/>
    </source>
</evidence>
<dbReference type="SUPFAM" id="SSF47203">
    <property type="entry name" value="Acyl-CoA dehydrogenase C-terminal domain-like"/>
    <property type="match status" value="1"/>
</dbReference>
<dbReference type="GO" id="GO:0003995">
    <property type="term" value="F:acyl-CoA dehydrogenase activity"/>
    <property type="evidence" value="ECO:0007669"/>
    <property type="project" value="InterPro"/>
</dbReference>
<comment type="caution">
    <text evidence="10">The sequence shown here is derived from an EMBL/GenBank/DDBJ whole genome shotgun (WGS) entry which is preliminary data.</text>
</comment>
<dbReference type="AlphaFoldDB" id="A0A6N8JLU7"/>
<name>A0A6N8JLU7_9ACTN</name>
<dbReference type="Pfam" id="PF00441">
    <property type="entry name" value="Acyl-CoA_dh_1"/>
    <property type="match status" value="1"/>
</dbReference>
<dbReference type="GO" id="GO:0033539">
    <property type="term" value="P:fatty acid beta-oxidation using acyl-CoA dehydrogenase"/>
    <property type="evidence" value="ECO:0007669"/>
    <property type="project" value="TreeGrafter"/>
</dbReference>
<accession>A0A6N8JLU7</accession>
<keyword evidence="4 7" id="KW-0285">Flavoprotein</keyword>